<dbReference type="FunFam" id="1.10.10.60:FF:000064">
    <property type="entry name" value="Zinc finger homeobox protein 4"/>
    <property type="match status" value="1"/>
</dbReference>
<keyword evidence="13" id="KW-0805">Transcription regulation</keyword>
<dbReference type="SUPFAM" id="SSF46689">
    <property type="entry name" value="Homeodomain-like"/>
    <property type="match status" value="4"/>
</dbReference>
<dbReference type="InterPro" id="IPR009057">
    <property type="entry name" value="Homeodomain-like_sf"/>
</dbReference>
<dbReference type="Gene3D" id="1.10.10.60">
    <property type="entry name" value="Homeodomain-like"/>
    <property type="match status" value="4"/>
</dbReference>
<keyword evidence="15 25" id="KW-0371">Homeobox</keyword>
<evidence type="ECO:0000256" key="21">
    <source>
        <dbReference type="ARBA" id="ARBA00077229"/>
    </source>
</evidence>
<evidence type="ECO:0000256" key="17">
    <source>
        <dbReference type="ARBA" id="ARBA00023163"/>
    </source>
</evidence>
<evidence type="ECO:0000256" key="1">
    <source>
        <dbReference type="ARBA" id="ARBA00004123"/>
    </source>
</evidence>
<dbReference type="FunFam" id="3.30.160.60:FF:000429">
    <property type="entry name" value="Zinc finger homeobox protein 3"/>
    <property type="match status" value="1"/>
</dbReference>
<evidence type="ECO:0000256" key="19">
    <source>
        <dbReference type="ARBA" id="ARBA00067473"/>
    </source>
</evidence>
<keyword evidence="16" id="KW-0010">Activator</keyword>
<feature type="domain" description="C2H2-type" evidence="29">
    <location>
        <begin position="1143"/>
        <end position="1166"/>
    </location>
</feature>
<keyword evidence="18 25" id="KW-0539">Nucleus</keyword>
<feature type="compositionally biased region" description="Low complexity" evidence="27">
    <location>
        <begin position="1578"/>
        <end position="1588"/>
    </location>
</feature>
<feature type="region of interest" description="Disordered" evidence="27">
    <location>
        <begin position="1031"/>
        <end position="1115"/>
    </location>
</feature>
<dbReference type="Pfam" id="PF24056">
    <property type="entry name" value="zf-C2H2_ZFHX3"/>
    <property type="match status" value="1"/>
</dbReference>
<evidence type="ECO:0000256" key="6">
    <source>
        <dbReference type="ARBA" id="ARBA00022541"/>
    </source>
</evidence>
<evidence type="ECO:0000259" key="29">
    <source>
        <dbReference type="PROSITE" id="PS50157"/>
    </source>
</evidence>
<dbReference type="GO" id="GO:0000981">
    <property type="term" value="F:DNA-binding transcription factor activity, RNA polymerase II-specific"/>
    <property type="evidence" value="ECO:0007669"/>
    <property type="project" value="InterPro"/>
</dbReference>
<dbReference type="FunFam" id="3.30.160.60:FF:000317">
    <property type="entry name" value="zinc finger homeobox protein 3"/>
    <property type="match status" value="1"/>
</dbReference>
<evidence type="ECO:0000256" key="24">
    <source>
        <dbReference type="PROSITE-ProRule" id="PRU00042"/>
    </source>
</evidence>
<feature type="compositionally biased region" description="Polar residues" evidence="27">
    <location>
        <begin position="1052"/>
        <end position="1068"/>
    </location>
</feature>
<feature type="compositionally biased region" description="Polar residues" evidence="27">
    <location>
        <begin position="1939"/>
        <end position="1950"/>
    </location>
</feature>
<keyword evidence="6" id="KW-0517">Myogenesis</keyword>
<evidence type="ECO:0000259" key="28">
    <source>
        <dbReference type="PROSITE" id="PS50071"/>
    </source>
</evidence>
<evidence type="ECO:0000313" key="30">
    <source>
        <dbReference type="EMBL" id="RVE58871.1"/>
    </source>
</evidence>
<dbReference type="Gene3D" id="3.30.160.60">
    <property type="entry name" value="Classic Zinc Finger"/>
    <property type="match status" value="4"/>
</dbReference>
<dbReference type="InterPro" id="IPR003604">
    <property type="entry name" value="Matrin/U1-like-C_Znf_C2H2"/>
</dbReference>
<comment type="subcellular location">
    <subcellularLocation>
        <location evidence="2">Cytoplasm</location>
    </subcellularLocation>
    <subcellularLocation>
        <location evidence="1 25 26">Nucleus</location>
    </subcellularLocation>
</comment>
<dbReference type="GO" id="GO:0008270">
    <property type="term" value="F:zinc ion binding"/>
    <property type="evidence" value="ECO:0007669"/>
    <property type="project" value="UniProtKB-KW"/>
</dbReference>
<keyword evidence="9" id="KW-0677">Repeat</keyword>
<dbReference type="GO" id="GO:0005634">
    <property type="term" value="C:nucleus"/>
    <property type="evidence" value="ECO:0007669"/>
    <property type="project" value="UniProtKB-SubCell"/>
</dbReference>
<evidence type="ECO:0000256" key="14">
    <source>
        <dbReference type="ARBA" id="ARBA00023125"/>
    </source>
</evidence>
<dbReference type="PROSITE" id="PS00027">
    <property type="entry name" value="HOMEOBOX_1"/>
    <property type="match status" value="2"/>
</dbReference>
<feature type="compositionally biased region" description="Polar residues" evidence="27">
    <location>
        <begin position="111"/>
        <end position="123"/>
    </location>
</feature>
<evidence type="ECO:0000313" key="31">
    <source>
        <dbReference type="Proteomes" id="UP000283210"/>
    </source>
</evidence>
<evidence type="ECO:0000256" key="16">
    <source>
        <dbReference type="ARBA" id="ARBA00023159"/>
    </source>
</evidence>
<feature type="compositionally biased region" description="Polar residues" evidence="27">
    <location>
        <begin position="1032"/>
        <end position="1045"/>
    </location>
</feature>
<name>A0A437C909_ORYJA</name>
<evidence type="ECO:0000256" key="3">
    <source>
        <dbReference type="ARBA" id="ARBA00022490"/>
    </source>
</evidence>
<evidence type="ECO:0000256" key="23">
    <source>
        <dbReference type="ARBA" id="ARBA00083807"/>
    </source>
</evidence>
<reference evidence="30 31" key="2">
    <citation type="submission" date="2019-01" db="EMBL/GenBank/DDBJ databases">
        <title>A chromosome length genome reference of the Java medaka (oryzias javanicus).</title>
        <authorList>
            <person name="Herpin A."/>
            <person name="Takehana Y."/>
            <person name="Naruse K."/>
            <person name="Ansai S."/>
            <person name="Kawaguchi M."/>
        </authorList>
    </citation>
    <scope>NUCLEOTIDE SEQUENCE [LARGE SCALE GENOMIC DNA]</scope>
    <source>
        <strain evidence="30">RS831</strain>
        <tissue evidence="30">Whole body</tissue>
    </source>
</reference>
<dbReference type="InterPro" id="IPR036236">
    <property type="entry name" value="Znf_C2H2_sf"/>
</dbReference>
<feature type="compositionally biased region" description="Basic and acidic residues" evidence="27">
    <location>
        <begin position="902"/>
        <end position="914"/>
    </location>
</feature>
<feature type="region of interest" description="Disordered" evidence="27">
    <location>
        <begin position="2000"/>
        <end position="2038"/>
    </location>
</feature>
<dbReference type="InterPro" id="IPR013087">
    <property type="entry name" value="Znf_C2H2_type"/>
</dbReference>
<feature type="compositionally biased region" description="Low complexity" evidence="27">
    <location>
        <begin position="2286"/>
        <end position="2299"/>
    </location>
</feature>
<feature type="compositionally biased region" description="Low complexity" evidence="27">
    <location>
        <begin position="1756"/>
        <end position="1767"/>
    </location>
</feature>
<evidence type="ECO:0000256" key="15">
    <source>
        <dbReference type="ARBA" id="ARBA00023155"/>
    </source>
</evidence>
<dbReference type="InterPro" id="IPR051968">
    <property type="entry name" value="ZnFinger_Homeobox_TR"/>
</dbReference>
<dbReference type="FunFam" id="3.30.160.60:FF:000378">
    <property type="entry name" value="zinc finger homeobox protein 3"/>
    <property type="match status" value="1"/>
</dbReference>
<feature type="compositionally biased region" description="Basic and acidic residues" evidence="27">
    <location>
        <begin position="933"/>
        <end position="950"/>
    </location>
</feature>
<feature type="region of interest" description="Disordered" evidence="27">
    <location>
        <begin position="1231"/>
        <end position="1274"/>
    </location>
</feature>
<evidence type="ECO:0000256" key="25">
    <source>
        <dbReference type="PROSITE-ProRule" id="PRU00108"/>
    </source>
</evidence>
<keyword evidence="14 25" id="KW-0238">DNA-binding</keyword>
<keyword evidence="12" id="KW-0832">Ubl conjugation</keyword>
<feature type="region of interest" description="Disordered" evidence="27">
    <location>
        <begin position="110"/>
        <end position="208"/>
    </location>
</feature>
<dbReference type="SUPFAM" id="SSF57667">
    <property type="entry name" value="beta-beta-alpha zinc fingers"/>
    <property type="match status" value="4"/>
</dbReference>
<feature type="region of interest" description="Disordered" evidence="27">
    <location>
        <begin position="1931"/>
        <end position="1950"/>
    </location>
</feature>
<feature type="domain" description="Homeobox" evidence="28">
    <location>
        <begin position="1792"/>
        <end position="1852"/>
    </location>
</feature>
<dbReference type="FunFam" id="3.30.160.60:FF:000081">
    <property type="entry name" value="Zinc finger homeobox protein 4"/>
    <property type="match status" value="1"/>
</dbReference>
<feature type="compositionally biased region" description="Basic and acidic residues" evidence="27">
    <location>
        <begin position="1069"/>
        <end position="1115"/>
    </location>
</feature>
<evidence type="ECO:0000256" key="18">
    <source>
        <dbReference type="ARBA" id="ARBA00023242"/>
    </source>
</evidence>
<keyword evidence="31" id="KW-1185">Reference proteome</keyword>
<dbReference type="SMART" id="SM00389">
    <property type="entry name" value="HOX"/>
    <property type="match status" value="4"/>
</dbReference>
<keyword evidence="3" id="KW-0963">Cytoplasm</keyword>
<sequence length="2313" mass="257110">MCFLCKLSFGYSRSFVTHAVHDHRMTLNEKEQKLLSNKHVSAIIQGIGKDKEPLISFLEPKKPPNSVLPHFPSPANFLGPDTGLRGLWNAFHSSGDNADSLQAGFAFLKGSASSSPTDQTPRTQAMPKAETNPNLGGGAGAHRTRTGSSAAATGSSLESQNSDSDCKGHVRDTCTLQSNGPDMSHYLPIKREPNTIGEESPEQDEDAYSVSGVEMEVDEEEEQAMSMVVTGQRADSTSSKDFPLLNQSISPLSNSVLKLNSDSKGPASTSSSSLPVFEKLEMEKSHLSTALTAVRERESSNDSTSDGLAGRDGLSPSSNPFDMMMLRRDDESPGPLHQHTGNPSTPGTPGTPGTPVPGEGSPGSGVECPKCDTVLGSSRSLGGHMTMMHSRNSCKTLKCPKCNWHYKYQQTLDAHMKEKHPESGGSCVYCRTGQPHPRLARGESYTCGYKPFRCEVCNYSTTTKGNLSIHMQSDKHLNNVQTLQNGSSEAQYNHNHANHVPSANLSGGCSAPSPSKPKQKPTWRCEVCDYETNVARNLRIHMTSEKHMHNMMLLQQNMKQIQHSLHLGLAPAEAELYQYYLAQNMGLAGVKLENPTGSSGPDTQMMINPFQLDPATAAALGSGLVNSDLTAELRLASGQLMADDLSLVSSGGMGGMSSSDPSLSSLSPPISDPLLRLYQCAVCNCYSTDSLEALNAHVSAERALPEEEWRCVVGDVYQCKLCSYNTQLKANFQLHCKTDKHMQKHQLVAHIKEGGKANQWRLKCVAIGNPVHLKCNACDYYSNSVEKLRIHATNQRHESSIRLYKHLQKLDSAYSLESCIYYCTLCDYSTKARLNLVQHARSARHQQNEGLRKLQLHQQGLGGEEDGLGLHELFHVKECPTIQEDAAEDSDRPPRSSSRPNQTDRDLPERRTERVNAITKEITAANTMVKHSHLPDRQMESPPKRPKSAEGKTSTSEQVQQCPYCNYSSKDANRMQLHVMSQHSMQPVIRCPLCQDVLSNKIHLQLHLTHLHSVAPDCVEKLILTVVGPDTASPNNVMHSQTGQEKNPPLMETSTSITDGSGKSQGNMSKDEQASQDKNETDLQGEELKPPKEASEAPDWKRTPGIAHDGKSPENLQDHLSELQRLQQQQQQLSVSDRHVYKYRCNHCSLAFKTMQKLQIHSQYHAIRAATMCSLCQRSFRTFLALRKHLENGHPELTEAEVQQLIGNLPLNGDITESEARALEEAQAFEHDLDKDDEMDQEEKPSPTGSDSSSLLDDMGSEPKRTLPFRKGPNFTMEKFLDPSRPYKCTHPGLPPQLALQLPTMDSLSTDLTQLCQQQLGLDPNFLRQSQFKRPRTRITDEQLKILRANFDINNSPNEEQIQEMSEKSGLPQKVIKHWFRNTLFKERQRSKDSPYNFNIPPITTLEDIRMESQLSSQEYYRSDSAINKRSSRTRFTDYQLRVLQDFFDTNAYPKDDEIEQLSTVLNLPTRVIVVWFQNARQKARKSYENQADSKDCEKKELTNERYIRTSNMQYQCKKCNIVFPRIFDLITHQKKQCYKDEDEECNEDNTCEEYIDTDQCLPKTNQLSSDLSKHCHAGTASSSGSTSPVMASPRGPMGKTSPKPDIPSEAEFKQAETASSPVIKSLPEPRPSKACTPQPPPQKTPQPQLSRPHSQPQAAAVPSSPLSMALSSLTNSLPHQMLQYQCDQCKIAFPTVELWQEHQHMHFLAAQNQFLHSQFLERPIDMPYMIFDPNNPLMASQLLSGGLTQIPSQGSSSMASAAASAAMKRKMDDKEENGNDKDGGNSGEEQHRDKRLRTTITPEQLEILYDKYLLDSNPTRKMLDHIAREVGLKKRVVQVWFQNTRARERKGQFRAIGPSQSHKKCPFCRALFKAKSALDSHIRSRHWHEAKQAGFSLPPSPMMNQDNERGESPNKYSFFDHTQLPTKTEQNDYELPAASSTPIKPSETQIKNFFSPSSIKAENCDETEGPNNNSAEASTYDLSKMDFDETSSINTAISDATTGDECNNNEVENLTVNGGDKLNDNKGGLMPNSEGSNERFQFSMVSPALSFSGKDCDSYFSSRDDEMDDTNDRSESSSLADPSSPSPFGAGNPFSKSGKVNNGGDRPGHKRFRTQMSNLQLKVLKACFSDYRTPTMQECEMLGNEIGLPKRVVQVWFQNARAKEKKFKINIGKPFMISQGSPEGPRPECTLCGVKYTARMSVRDHIFSKQHITKVQETLGNQVDREKDYLAPTTVRQLMAQQELDRMKKAGEGLSLPGQQQQTSVDSSNALHGLSLPSGYPGLSGLPPVLLPGVNGPSSLPVFPPNTPGELV</sequence>
<keyword evidence="7" id="KW-0597">Phosphoprotein</keyword>
<evidence type="ECO:0000256" key="22">
    <source>
        <dbReference type="ARBA" id="ARBA00077962"/>
    </source>
</evidence>
<gene>
    <name evidence="30" type="ORF">OJAV_G00198960</name>
</gene>
<feature type="region of interest" description="Disordered" evidence="27">
    <location>
        <begin position="883"/>
        <end position="959"/>
    </location>
</feature>
<dbReference type="CDD" id="cd00086">
    <property type="entry name" value="homeodomain"/>
    <property type="match status" value="4"/>
</dbReference>
<dbReference type="SMART" id="SM00355">
    <property type="entry name" value="ZnF_C2H2"/>
    <property type="match status" value="17"/>
</dbReference>
<feature type="compositionally biased region" description="Low complexity" evidence="27">
    <location>
        <begin position="2018"/>
        <end position="2030"/>
    </location>
</feature>
<dbReference type="PANTHER" id="PTHR45891:SF2">
    <property type="entry name" value="ZINC FINGER HOMEOBOX PROTEIN 4"/>
    <property type="match status" value="1"/>
</dbReference>
<keyword evidence="8" id="KW-0479">Metal-binding</keyword>
<feature type="compositionally biased region" description="Basic and acidic residues" evidence="27">
    <location>
        <begin position="1770"/>
        <end position="1793"/>
    </location>
</feature>
<dbReference type="FunFam" id="1.10.10.60:FF:000082">
    <property type="entry name" value="Putative zinc finger homeobox protein 4"/>
    <property type="match status" value="1"/>
</dbReference>
<dbReference type="GO" id="GO:0000978">
    <property type="term" value="F:RNA polymerase II cis-regulatory region sequence-specific DNA binding"/>
    <property type="evidence" value="ECO:0007669"/>
    <property type="project" value="TreeGrafter"/>
</dbReference>
<feature type="region of interest" description="Disordered" evidence="27">
    <location>
        <begin position="1751"/>
        <end position="1799"/>
    </location>
</feature>
<dbReference type="InterPro" id="IPR017970">
    <property type="entry name" value="Homeobox_CS"/>
</dbReference>
<dbReference type="Pfam" id="PF00046">
    <property type="entry name" value="Homeodomain"/>
    <property type="match status" value="4"/>
</dbReference>
<keyword evidence="5" id="KW-1017">Isopeptide bond</keyword>
<feature type="domain" description="Homeobox" evidence="28">
    <location>
        <begin position="2108"/>
        <end position="2168"/>
    </location>
</feature>
<evidence type="ECO:0000256" key="26">
    <source>
        <dbReference type="RuleBase" id="RU000682"/>
    </source>
</evidence>
<evidence type="ECO:0000256" key="27">
    <source>
        <dbReference type="SAM" id="MobiDB-lite"/>
    </source>
</evidence>
<feature type="region of interest" description="Disordered" evidence="27">
    <location>
        <begin position="288"/>
        <end position="369"/>
    </location>
</feature>
<feature type="region of interest" description="Disordered" evidence="27">
    <location>
        <begin position="1894"/>
        <end position="1920"/>
    </location>
</feature>
<feature type="region of interest" description="Disordered" evidence="27">
    <location>
        <begin position="1574"/>
        <end position="1666"/>
    </location>
</feature>
<feature type="region of interest" description="Disordered" evidence="27">
    <location>
        <begin position="2061"/>
        <end position="2112"/>
    </location>
</feature>
<evidence type="ECO:0000256" key="11">
    <source>
        <dbReference type="ARBA" id="ARBA00022833"/>
    </source>
</evidence>
<feature type="compositionally biased region" description="Low complexity" evidence="27">
    <location>
        <begin position="2077"/>
        <end position="2088"/>
    </location>
</feature>
<feature type="compositionally biased region" description="Low complexity" evidence="27">
    <location>
        <begin position="343"/>
        <end position="367"/>
    </location>
</feature>
<feature type="domain" description="C2H2-type" evidence="29">
    <location>
        <begin position="1864"/>
        <end position="1892"/>
    </location>
</feature>
<evidence type="ECO:0000256" key="10">
    <source>
        <dbReference type="ARBA" id="ARBA00022771"/>
    </source>
</evidence>
<dbReference type="PANTHER" id="PTHR45891">
    <property type="entry name" value="ZINC FINGER HOMEOBOX PROTEIN"/>
    <property type="match status" value="1"/>
</dbReference>
<feature type="compositionally biased region" description="Polar residues" evidence="27">
    <location>
        <begin position="1970"/>
        <end position="1979"/>
    </location>
</feature>
<accession>A0A437C909</accession>
<dbReference type="GO" id="GO:0007517">
    <property type="term" value="P:muscle organ development"/>
    <property type="evidence" value="ECO:0007669"/>
    <property type="project" value="UniProtKB-KW"/>
</dbReference>
<dbReference type="PROSITE" id="PS50157">
    <property type="entry name" value="ZINC_FINGER_C2H2_2"/>
    <property type="match status" value="3"/>
</dbReference>
<dbReference type="PROSITE" id="PS00028">
    <property type="entry name" value="ZINC_FINGER_C2H2_1"/>
    <property type="match status" value="7"/>
</dbReference>
<feature type="domain" description="Homeobox" evidence="28">
    <location>
        <begin position="1330"/>
        <end position="1390"/>
    </location>
</feature>
<dbReference type="GO" id="GO:0005737">
    <property type="term" value="C:cytoplasm"/>
    <property type="evidence" value="ECO:0007669"/>
    <property type="project" value="UniProtKB-SubCell"/>
</dbReference>
<feature type="region of interest" description="Disordered" evidence="27">
    <location>
        <begin position="1957"/>
        <end position="1979"/>
    </location>
</feature>
<dbReference type="FunFam" id="1.10.10.60:FF:000058">
    <property type="entry name" value="zinc finger homeobox protein 4"/>
    <property type="match status" value="1"/>
</dbReference>
<keyword evidence="11" id="KW-0862">Zinc</keyword>
<dbReference type="SMART" id="SM00451">
    <property type="entry name" value="ZnF_U1"/>
    <property type="match status" value="4"/>
</dbReference>
<evidence type="ECO:0000256" key="8">
    <source>
        <dbReference type="ARBA" id="ARBA00022723"/>
    </source>
</evidence>
<feature type="compositionally biased region" description="Polar residues" evidence="27">
    <location>
        <begin position="2000"/>
        <end position="2017"/>
    </location>
</feature>
<evidence type="ECO:0000256" key="12">
    <source>
        <dbReference type="ARBA" id="ARBA00022843"/>
    </source>
</evidence>
<protein>
    <recommendedName>
        <fullName evidence="19">Zinc finger homeobox protein 3</fullName>
    </recommendedName>
    <alternativeName>
        <fullName evidence="21">AT motif-binding factor 1</fullName>
    </alternativeName>
    <alternativeName>
        <fullName evidence="20">AT-binding transcription factor 1</fullName>
    </alternativeName>
    <alternativeName>
        <fullName evidence="22">Alpha-fetoprotein enhancer-binding protein</fullName>
    </alternativeName>
    <alternativeName>
        <fullName evidence="23">Zinc finger homeodomain protein 3</fullName>
    </alternativeName>
</protein>
<feature type="region of interest" description="Disordered" evidence="27">
    <location>
        <begin position="2286"/>
        <end position="2313"/>
    </location>
</feature>
<proteinExistence type="predicted"/>
<evidence type="ECO:0000256" key="4">
    <source>
        <dbReference type="ARBA" id="ARBA00022491"/>
    </source>
</evidence>
<dbReference type="Proteomes" id="UP000283210">
    <property type="component" value="Chromosome 20"/>
</dbReference>
<dbReference type="OrthoDB" id="6417226at2759"/>
<feature type="domain" description="C2H2-type" evidence="29">
    <location>
        <begin position="1515"/>
        <end position="1544"/>
    </location>
</feature>
<evidence type="ECO:0000256" key="9">
    <source>
        <dbReference type="ARBA" id="ARBA00022737"/>
    </source>
</evidence>
<reference evidence="30 31" key="1">
    <citation type="submission" date="2018-11" db="EMBL/GenBank/DDBJ databases">
        <authorList>
            <person name="Lopez-Roques C."/>
            <person name="Donnadieu C."/>
            <person name="Bouchez O."/>
            <person name="Klopp C."/>
            <person name="Cabau C."/>
            <person name="Zahm M."/>
        </authorList>
    </citation>
    <scope>NUCLEOTIDE SEQUENCE [LARGE SCALE GENOMIC DNA]</scope>
    <source>
        <strain evidence="30">RS831</strain>
        <tissue evidence="30">Whole body</tissue>
    </source>
</reference>
<keyword evidence="10 24" id="KW-0863">Zinc-finger</keyword>
<feature type="compositionally biased region" description="Low complexity" evidence="27">
    <location>
        <begin position="146"/>
        <end position="156"/>
    </location>
</feature>
<evidence type="ECO:0000256" key="2">
    <source>
        <dbReference type="ARBA" id="ARBA00004496"/>
    </source>
</evidence>
<feature type="DNA-binding region" description="Homeobox" evidence="25">
    <location>
        <begin position="1332"/>
        <end position="1391"/>
    </location>
</feature>
<feature type="domain" description="Homeobox" evidence="28">
    <location>
        <begin position="1427"/>
        <end position="1487"/>
    </location>
</feature>
<dbReference type="EMBL" id="CM012456">
    <property type="protein sequence ID" value="RVE58871.1"/>
    <property type="molecule type" value="Genomic_DNA"/>
</dbReference>
<keyword evidence="4" id="KW-0678">Repressor</keyword>
<dbReference type="InterPro" id="IPR001356">
    <property type="entry name" value="HD"/>
</dbReference>
<organism evidence="30 31">
    <name type="scientific">Oryzias javanicus</name>
    <name type="common">Javanese ricefish</name>
    <name type="synonym">Aplocheilus javanicus</name>
    <dbReference type="NCBI Taxonomy" id="123683"/>
    <lineage>
        <taxon>Eukaryota</taxon>
        <taxon>Metazoa</taxon>
        <taxon>Chordata</taxon>
        <taxon>Craniata</taxon>
        <taxon>Vertebrata</taxon>
        <taxon>Euteleostomi</taxon>
        <taxon>Actinopterygii</taxon>
        <taxon>Neopterygii</taxon>
        <taxon>Teleostei</taxon>
        <taxon>Neoteleostei</taxon>
        <taxon>Acanthomorphata</taxon>
        <taxon>Ovalentaria</taxon>
        <taxon>Atherinomorphae</taxon>
        <taxon>Beloniformes</taxon>
        <taxon>Adrianichthyidae</taxon>
        <taxon>Oryziinae</taxon>
        <taxon>Oryzias</taxon>
    </lineage>
</organism>
<dbReference type="PROSITE" id="PS50071">
    <property type="entry name" value="HOMEOBOX_2"/>
    <property type="match status" value="4"/>
</dbReference>
<feature type="compositionally biased region" description="Pro residues" evidence="27">
    <location>
        <begin position="2303"/>
        <end position="2313"/>
    </location>
</feature>
<evidence type="ECO:0000256" key="13">
    <source>
        <dbReference type="ARBA" id="ARBA00023015"/>
    </source>
</evidence>
<evidence type="ECO:0000256" key="20">
    <source>
        <dbReference type="ARBA" id="ARBA00076607"/>
    </source>
</evidence>
<feature type="DNA-binding region" description="Homeobox" evidence="25">
    <location>
        <begin position="1794"/>
        <end position="1853"/>
    </location>
</feature>
<feature type="DNA-binding region" description="Homeobox" evidence="25">
    <location>
        <begin position="1429"/>
        <end position="1488"/>
    </location>
</feature>
<keyword evidence="17" id="KW-0804">Transcription</keyword>
<feature type="DNA-binding region" description="Homeobox" evidence="25">
    <location>
        <begin position="2110"/>
        <end position="2169"/>
    </location>
</feature>
<dbReference type="GO" id="GO:0045893">
    <property type="term" value="P:positive regulation of DNA-templated transcription"/>
    <property type="evidence" value="ECO:0007669"/>
    <property type="project" value="UniProtKB-ARBA"/>
</dbReference>
<evidence type="ECO:0000256" key="5">
    <source>
        <dbReference type="ARBA" id="ARBA00022499"/>
    </source>
</evidence>
<evidence type="ECO:0000256" key="7">
    <source>
        <dbReference type="ARBA" id="ARBA00022553"/>
    </source>
</evidence>
<dbReference type="FunFam" id="1.10.10.60:FF:000096">
    <property type="entry name" value="Zinc finger homeobox protein 4"/>
    <property type="match status" value="1"/>
</dbReference>